<dbReference type="PRINTS" id="PR00598">
    <property type="entry name" value="HTHMARR"/>
</dbReference>
<dbReference type="Pfam" id="PF12802">
    <property type="entry name" value="MarR_2"/>
    <property type="match status" value="1"/>
</dbReference>
<sequence length="106" mass="11687">MRMLEALAAAPEPLSVSALGEAIGVDQPRASRLVQQGVQGGFVRREADPDDARRTRIALTDEGRRLARGLRGERRELLATALAPFTDDERAELARLLTKLADNWPR</sequence>
<dbReference type="SMART" id="SM00347">
    <property type="entry name" value="HTH_MARR"/>
    <property type="match status" value="1"/>
</dbReference>
<evidence type="ECO:0000313" key="3">
    <source>
        <dbReference type="Proteomes" id="UP000678243"/>
    </source>
</evidence>
<dbReference type="InterPro" id="IPR036390">
    <property type="entry name" value="WH_DNA-bd_sf"/>
</dbReference>
<proteinExistence type="predicted"/>
<keyword evidence="3" id="KW-1185">Reference proteome</keyword>
<dbReference type="InterPro" id="IPR039422">
    <property type="entry name" value="MarR/SlyA-like"/>
</dbReference>
<name>A0ABS5IN80_9MICO</name>
<feature type="domain" description="HTH marR-type" evidence="1">
    <location>
        <begin position="1"/>
        <end position="102"/>
    </location>
</feature>
<dbReference type="SUPFAM" id="SSF46785">
    <property type="entry name" value="Winged helix' DNA-binding domain"/>
    <property type="match status" value="1"/>
</dbReference>
<dbReference type="Gene3D" id="1.10.10.10">
    <property type="entry name" value="Winged helix-like DNA-binding domain superfamily/Winged helix DNA-binding domain"/>
    <property type="match status" value="1"/>
</dbReference>
<evidence type="ECO:0000259" key="1">
    <source>
        <dbReference type="PROSITE" id="PS50995"/>
    </source>
</evidence>
<dbReference type="Proteomes" id="UP000678243">
    <property type="component" value="Unassembled WGS sequence"/>
</dbReference>
<dbReference type="InterPro" id="IPR000835">
    <property type="entry name" value="HTH_MarR-typ"/>
</dbReference>
<dbReference type="PANTHER" id="PTHR33164:SF57">
    <property type="entry name" value="MARR-FAMILY TRANSCRIPTIONAL REGULATOR"/>
    <property type="match status" value="1"/>
</dbReference>
<protein>
    <submittedName>
        <fullName evidence="2">MarR family transcriptional regulator</fullName>
    </submittedName>
</protein>
<dbReference type="InterPro" id="IPR036388">
    <property type="entry name" value="WH-like_DNA-bd_sf"/>
</dbReference>
<dbReference type="PANTHER" id="PTHR33164">
    <property type="entry name" value="TRANSCRIPTIONAL REGULATOR, MARR FAMILY"/>
    <property type="match status" value="1"/>
</dbReference>
<accession>A0ABS5IN80</accession>
<evidence type="ECO:0000313" key="2">
    <source>
        <dbReference type="EMBL" id="MBS0023712.1"/>
    </source>
</evidence>
<gene>
    <name evidence="2" type="ORF">KE274_06280</name>
</gene>
<organism evidence="2 3">
    <name type="scientific">Microbacterium paraoxydans</name>
    <dbReference type="NCBI Taxonomy" id="199592"/>
    <lineage>
        <taxon>Bacteria</taxon>
        <taxon>Bacillati</taxon>
        <taxon>Actinomycetota</taxon>
        <taxon>Actinomycetes</taxon>
        <taxon>Micrococcales</taxon>
        <taxon>Microbacteriaceae</taxon>
        <taxon>Microbacterium</taxon>
    </lineage>
</organism>
<reference evidence="2 3" key="1">
    <citation type="submission" date="2021-04" db="EMBL/GenBank/DDBJ databases">
        <title>Whole genome analysis of root endophytic bacterium Microbacterium paraoxydans ku-mp colonizing RP-bio226 rice variety.</title>
        <authorList>
            <person name="Ulaganathan K."/>
            <person name="Latha B."/>
        </authorList>
    </citation>
    <scope>NUCLEOTIDE SEQUENCE [LARGE SCALE GENOMIC DNA]</scope>
    <source>
        <strain evidence="3">ku-mp</strain>
    </source>
</reference>
<comment type="caution">
    <text evidence="2">The sequence shown here is derived from an EMBL/GenBank/DDBJ whole genome shotgun (WGS) entry which is preliminary data.</text>
</comment>
<dbReference type="PROSITE" id="PS50995">
    <property type="entry name" value="HTH_MARR_2"/>
    <property type="match status" value="1"/>
</dbReference>
<dbReference type="EMBL" id="JAGTUK010000002">
    <property type="protein sequence ID" value="MBS0023712.1"/>
    <property type="molecule type" value="Genomic_DNA"/>
</dbReference>